<evidence type="ECO:0000313" key="2">
    <source>
        <dbReference type="EMBL" id="KAD4888654.1"/>
    </source>
</evidence>
<evidence type="ECO:0000256" key="1">
    <source>
        <dbReference type="SAM" id="MobiDB-lite"/>
    </source>
</evidence>
<gene>
    <name evidence="2" type="ORF">E3N88_20727</name>
</gene>
<sequence>MHKKFHANVTKLDALLRQHAAVHSRTMRTKNEARWMPANQDEHNSIPSEKNPPDFQAKTPSTKRQRPD</sequence>
<dbReference type="EMBL" id="SZYD01000011">
    <property type="protein sequence ID" value="KAD4888654.1"/>
    <property type="molecule type" value="Genomic_DNA"/>
</dbReference>
<evidence type="ECO:0000313" key="3">
    <source>
        <dbReference type="Proteomes" id="UP000326396"/>
    </source>
</evidence>
<keyword evidence="3" id="KW-1185">Reference proteome</keyword>
<name>A0A5N6NI90_9ASTR</name>
<organism evidence="2 3">
    <name type="scientific">Mikania micrantha</name>
    <name type="common">bitter vine</name>
    <dbReference type="NCBI Taxonomy" id="192012"/>
    <lineage>
        <taxon>Eukaryota</taxon>
        <taxon>Viridiplantae</taxon>
        <taxon>Streptophyta</taxon>
        <taxon>Embryophyta</taxon>
        <taxon>Tracheophyta</taxon>
        <taxon>Spermatophyta</taxon>
        <taxon>Magnoliopsida</taxon>
        <taxon>eudicotyledons</taxon>
        <taxon>Gunneridae</taxon>
        <taxon>Pentapetalae</taxon>
        <taxon>asterids</taxon>
        <taxon>campanulids</taxon>
        <taxon>Asterales</taxon>
        <taxon>Asteraceae</taxon>
        <taxon>Asteroideae</taxon>
        <taxon>Heliantheae alliance</taxon>
        <taxon>Eupatorieae</taxon>
        <taxon>Mikania</taxon>
    </lineage>
</organism>
<comment type="caution">
    <text evidence="2">The sequence shown here is derived from an EMBL/GenBank/DDBJ whole genome shotgun (WGS) entry which is preliminary data.</text>
</comment>
<dbReference type="Proteomes" id="UP000326396">
    <property type="component" value="Linkage Group LG19"/>
</dbReference>
<reference evidence="2 3" key="1">
    <citation type="submission" date="2019-05" db="EMBL/GenBank/DDBJ databases">
        <title>Mikania micrantha, genome provides insights into the molecular mechanism of rapid growth.</title>
        <authorList>
            <person name="Liu B."/>
        </authorList>
    </citation>
    <scope>NUCLEOTIDE SEQUENCE [LARGE SCALE GENOMIC DNA]</scope>
    <source>
        <strain evidence="2">NLD-2019</strain>
        <tissue evidence="2">Leaf</tissue>
    </source>
</reference>
<feature type="region of interest" description="Disordered" evidence="1">
    <location>
        <begin position="25"/>
        <end position="68"/>
    </location>
</feature>
<proteinExistence type="predicted"/>
<protein>
    <submittedName>
        <fullName evidence="2">Uncharacterized protein</fullName>
    </submittedName>
</protein>
<accession>A0A5N6NI90</accession>
<dbReference type="AlphaFoldDB" id="A0A5N6NI90"/>